<dbReference type="PROSITE" id="PS00108">
    <property type="entry name" value="PROTEIN_KINASE_ST"/>
    <property type="match status" value="1"/>
</dbReference>
<dbReference type="Gene3D" id="1.10.510.10">
    <property type="entry name" value="Transferase(Phosphotransferase) domain 1"/>
    <property type="match status" value="1"/>
</dbReference>
<dbReference type="SUPFAM" id="SSF56112">
    <property type="entry name" value="Protein kinase-like (PK-like)"/>
    <property type="match status" value="1"/>
</dbReference>
<feature type="domain" description="Bulb-type lectin" evidence="18">
    <location>
        <begin position="26"/>
        <end position="148"/>
    </location>
</feature>
<evidence type="ECO:0000256" key="1">
    <source>
        <dbReference type="ARBA" id="ARBA00004167"/>
    </source>
</evidence>
<keyword evidence="9 15" id="KW-1133">Transmembrane helix</keyword>
<evidence type="ECO:0000256" key="2">
    <source>
        <dbReference type="ARBA" id="ARBA00022527"/>
    </source>
</evidence>
<keyword evidence="20" id="KW-1185">Reference proteome</keyword>
<evidence type="ECO:0000256" key="3">
    <source>
        <dbReference type="ARBA" id="ARBA00022679"/>
    </source>
</evidence>
<evidence type="ECO:0000256" key="5">
    <source>
        <dbReference type="ARBA" id="ARBA00022729"/>
    </source>
</evidence>
<dbReference type="FunFam" id="3.30.200.20:FF:000178">
    <property type="entry name" value="serine/threonine-protein kinase PBS1-like"/>
    <property type="match status" value="1"/>
</dbReference>
<feature type="chain" id="PRO_5042277214" description="Receptor-like serine/threonine-protein kinase" evidence="16">
    <location>
        <begin position="23"/>
        <end position="862"/>
    </location>
</feature>
<dbReference type="GO" id="GO:0004674">
    <property type="term" value="F:protein serine/threonine kinase activity"/>
    <property type="evidence" value="ECO:0007669"/>
    <property type="project" value="UniProtKB-KW"/>
</dbReference>
<evidence type="ECO:0000256" key="12">
    <source>
        <dbReference type="ARBA" id="ARBA00023180"/>
    </source>
</evidence>
<comment type="similarity">
    <text evidence="13">Belongs to the protein kinase superfamily. Ser/Thr protein kinase family.</text>
</comment>
<evidence type="ECO:0000259" key="18">
    <source>
        <dbReference type="PROSITE" id="PS50927"/>
    </source>
</evidence>
<dbReference type="InterPro" id="IPR036426">
    <property type="entry name" value="Bulb-type_lectin_dom_sf"/>
</dbReference>
<dbReference type="InterPro" id="IPR000858">
    <property type="entry name" value="S_locus_glycoprot_dom"/>
</dbReference>
<dbReference type="GO" id="GO:0048544">
    <property type="term" value="P:recognition of pollen"/>
    <property type="evidence" value="ECO:0007669"/>
    <property type="project" value="InterPro"/>
</dbReference>
<dbReference type="EC" id="2.7.11.1" evidence="13"/>
<evidence type="ECO:0000256" key="14">
    <source>
        <dbReference type="PROSITE-ProRule" id="PRU10141"/>
    </source>
</evidence>
<keyword evidence="4 15" id="KW-0812">Transmembrane</keyword>
<dbReference type="Gene3D" id="2.90.10.10">
    <property type="entry name" value="Bulb-type lectin domain"/>
    <property type="match status" value="1"/>
</dbReference>
<evidence type="ECO:0000256" key="15">
    <source>
        <dbReference type="SAM" id="Phobius"/>
    </source>
</evidence>
<feature type="signal peptide" evidence="16">
    <location>
        <begin position="1"/>
        <end position="22"/>
    </location>
</feature>
<comment type="subcellular location">
    <subcellularLocation>
        <location evidence="1">Membrane</location>
        <topology evidence="1">Single-pass membrane protein</topology>
    </subcellularLocation>
</comment>
<evidence type="ECO:0000256" key="4">
    <source>
        <dbReference type="ARBA" id="ARBA00022692"/>
    </source>
</evidence>
<dbReference type="EMBL" id="JAUHHV010000010">
    <property type="protein sequence ID" value="KAK1409111.1"/>
    <property type="molecule type" value="Genomic_DNA"/>
</dbReference>
<dbReference type="GO" id="GO:0016020">
    <property type="term" value="C:membrane"/>
    <property type="evidence" value="ECO:0007669"/>
    <property type="project" value="UniProtKB-SubCell"/>
</dbReference>
<evidence type="ECO:0000256" key="13">
    <source>
        <dbReference type="PIRNR" id="PIRNR000641"/>
    </source>
</evidence>
<dbReference type="InterPro" id="IPR000719">
    <property type="entry name" value="Prot_kinase_dom"/>
</dbReference>
<feature type="binding site" evidence="14">
    <location>
        <position position="554"/>
    </location>
    <ligand>
        <name>ATP</name>
        <dbReference type="ChEBI" id="CHEBI:30616"/>
    </ligand>
</feature>
<comment type="caution">
    <text evidence="19">The sequence shown here is derived from an EMBL/GenBank/DDBJ whole genome shotgun (WGS) entry which is preliminary data.</text>
</comment>
<evidence type="ECO:0000256" key="10">
    <source>
        <dbReference type="ARBA" id="ARBA00023136"/>
    </source>
</evidence>
<dbReference type="SMART" id="SM00220">
    <property type="entry name" value="S_TKc"/>
    <property type="match status" value="1"/>
</dbReference>
<evidence type="ECO:0000256" key="9">
    <source>
        <dbReference type="ARBA" id="ARBA00022989"/>
    </source>
</evidence>
<keyword evidence="12" id="KW-0325">Glycoprotein</keyword>
<dbReference type="PROSITE" id="PS00107">
    <property type="entry name" value="PROTEIN_KINASE_ATP"/>
    <property type="match status" value="1"/>
</dbReference>
<keyword evidence="11" id="KW-1015">Disulfide bond</keyword>
<evidence type="ECO:0000259" key="17">
    <source>
        <dbReference type="PROSITE" id="PS50011"/>
    </source>
</evidence>
<dbReference type="Pfam" id="PF00069">
    <property type="entry name" value="Pkinase"/>
    <property type="match status" value="1"/>
</dbReference>
<dbReference type="Proteomes" id="UP001229421">
    <property type="component" value="Unassembled WGS sequence"/>
</dbReference>
<feature type="domain" description="Protein kinase" evidence="17">
    <location>
        <begin position="525"/>
        <end position="808"/>
    </location>
</feature>
<evidence type="ECO:0000256" key="8">
    <source>
        <dbReference type="ARBA" id="ARBA00022840"/>
    </source>
</evidence>
<keyword evidence="2 13" id="KW-0723">Serine/threonine-protein kinase</keyword>
<dbReference type="InterPro" id="IPR017441">
    <property type="entry name" value="Protein_kinase_ATP_BS"/>
</dbReference>
<evidence type="ECO:0000256" key="7">
    <source>
        <dbReference type="ARBA" id="ARBA00022777"/>
    </source>
</evidence>
<dbReference type="Gene3D" id="3.30.200.20">
    <property type="entry name" value="Phosphorylase Kinase, domain 1"/>
    <property type="match status" value="1"/>
</dbReference>
<dbReference type="PROSITE" id="PS50011">
    <property type="entry name" value="PROTEIN_KINASE_DOM"/>
    <property type="match status" value="1"/>
</dbReference>
<comment type="catalytic activity">
    <reaction evidence="13">
        <text>L-seryl-[protein] + ATP = O-phospho-L-seryl-[protein] + ADP + H(+)</text>
        <dbReference type="Rhea" id="RHEA:17989"/>
        <dbReference type="Rhea" id="RHEA-COMP:9863"/>
        <dbReference type="Rhea" id="RHEA-COMP:11604"/>
        <dbReference type="ChEBI" id="CHEBI:15378"/>
        <dbReference type="ChEBI" id="CHEBI:29999"/>
        <dbReference type="ChEBI" id="CHEBI:30616"/>
        <dbReference type="ChEBI" id="CHEBI:83421"/>
        <dbReference type="ChEBI" id="CHEBI:456216"/>
        <dbReference type="EC" id="2.7.11.1"/>
    </reaction>
</comment>
<protein>
    <recommendedName>
        <fullName evidence="13">Receptor-like serine/threonine-protein kinase</fullName>
        <ecNumber evidence="13">2.7.11.1</ecNumber>
    </recommendedName>
</protein>
<accession>A0AAD8NIB1</accession>
<dbReference type="InterPro" id="IPR008271">
    <property type="entry name" value="Ser/Thr_kinase_AS"/>
</dbReference>
<dbReference type="Pfam" id="PF00954">
    <property type="entry name" value="S_locus_glycop"/>
    <property type="match status" value="1"/>
</dbReference>
<keyword evidence="6 13" id="KW-0547">Nucleotide-binding</keyword>
<evidence type="ECO:0000256" key="16">
    <source>
        <dbReference type="SAM" id="SignalP"/>
    </source>
</evidence>
<keyword evidence="8 13" id="KW-0067">ATP-binding</keyword>
<dbReference type="Pfam" id="PF01453">
    <property type="entry name" value="B_lectin"/>
    <property type="match status" value="1"/>
</dbReference>
<dbReference type="CDD" id="cd14066">
    <property type="entry name" value="STKc_IRAK"/>
    <property type="match status" value="1"/>
</dbReference>
<dbReference type="InterPro" id="IPR001480">
    <property type="entry name" value="Bulb-type_lectin_dom"/>
</dbReference>
<sequence>MAYICSATWGLLFVILLEIVVCISCRVSLGTRLYANSNQAWVSDNGTFAFGFVPALEPGNDERYQLGIWFAHLPGVRTLAWSAYLNAPVTKDAIVELDRTGNLVLTDGRTTAWTSNTTGAGIESAELLENGNLVLYTNNQNIAWQSFAHPSDTLLPGQPLTVNVELTSSRIPTRGRGGGYYTLKILQQPTSLSLGLTYNLPKDPYNNLSMSNYSYWATPEFSNVTGDVVAVLDQAGSFGVVYGGDSAGSAVYVYKNDNDKGELSFATNQTNKPLPLVLRRLTLETNGNLRLYRWDDDVNGSRQWVPEWAAVSNPCDIAGVCGNGICNLDITKTNASCECLPGSNTSGEDFRCRANSSYTGNCQQKLNNSQLKIQTVQQTNYYFLDSAVIANYSDIPTVSKCGDACLTDCECVASVYGLNQETPYCWVLRSLEFGGYEDSGSTMFVKVQSSGGEGEDNSGMSSSTRTKVLVPPVVLGMLVLVGLLCCLLYIYVHKRRSLKRALNSSLIVSGAPLSFNFRDLQNKTNHFSELLGTGGFGSVYKGTLGDGSLIAVKKLDRILPHGEREFVTEVNTIGSMHHMNLVRLCGYCSEGPQRLLVYEFMKNGSLDKWLFVPHKTRERLLEWPTRFKIAVGTAQGIAYFHEQCRNRIIHCDIKPENILLDEHFCPKVSDFGLAKLMGREHSQVVTMVRGTRGYLAPEWISNRPVTVKADVYSYGMLLLEIVGGRRNLDMSFDADNFFFPGWAFEEMSKGNAMKVADRRLEGAVEEDELLRALKVGFWCIQDEVNMRPSMSEVVMMLEGSVEVNEPPMPQSVLELIEEGLDHVYKAMKREFNQFSSFTITNTNMTSLPSSRATCSYSTMSPR</sequence>
<gene>
    <name evidence="19" type="ORF">QVD17_35636</name>
</gene>
<organism evidence="19 20">
    <name type="scientific">Tagetes erecta</name>
    <name type="common">African marigold</name>
    <dbReference type="NCBI Taxonomy" id="13708"/>
    <lineage>
        <taxon>Eukaryota</taxon>
        <taxon>Viridiplantae</taxon>
        <taxon>Streptophyta</taxon>
        <taxon>Embryophyta</taxon>
        <taxon>Tracheophyta</taxon>
        <taxon>Spermatophyta</taxon>
        <taxon>Magnoliopsida</taxon>
        <taxon>eudicotyledons</taxon>
        <taxon>Gunneridae</taxon>
        <taxon>Pentapetalae</taxon>
        <taxon>asterids</taxon>
        <taxon>campanulids</taxon>
        <taxon>Asterales</taxon>
        <taxon>Asteraceae</taxon>
        <taxon>Asteroideae</taxon>
        <taxon>Heliantheae alliance</taxon>
        <taxon>Tageteae</taxon>
        <taxon>Tagetes</taxon>
    </lineage>
</organism>
<keyword evidence="7 13" id="KW-0418">Kinase</keyword>
<comment type="catalytic activity">
    <reaction evidence="13">
        <text>L-threonyl-[protein] + ATP = O-phospho-L-threonyl-[protein] + ADP + H(+)</text>
        <dbReference type="Rhea" id="RHEA:46608"/>
        <dbReference type="Rhea" id="RHEA-COMP:11060"/>
        <dbReference type="Rhea" id="RHEA-COMP:11605"/>
        <dbReference type="ChEBI" id="CHEBI:15378"/>
        <dbReference type="ChEBI" id="CHEBI:30013"/>
        <dbReference type="ChEBI" id="CHEBI:30616"/>
        <dbReference type="ChEBI" id="CHEBI:61977"/>
        <dbReference type="ChEBI" id="CHEBI:456216"/>
        <dbReference type="EC" id="2.7.11.1"/>
    </reaction>
</comment>
<evidence type="ECO:0000256" key="6">
    <source>
        <dbReference type="ARBA" id="ARBA00022741"/>
    </source>
</evidence>
<dbReference type="FunFam" id="1.10.510.10:FF:000384">
    <property type="entry name" value="G-type lectin S-receptor-like serine/threonine-protein kinase"/>
    <property type="match status" value="1"/>
</dbReference>
<keyword evidence="10 15" id="KW-0472">Membrane</keyword>
<dbReference type="SUPFAM" id="SSF51110">
    <property type="entry name" value="alpha-D-mannose-specific plant lectins"/>
    <property type="match status" value="1"/>
</dbReference>
<evidence type="ECO:0000313" key="19">
    <source>
        <dbReference type="EMBL" id="KAK1409111.1"/>
    </source>
</evidence>
<dbReference type="GO" id="GO:0005524">
    <property type="term" value="F:ATP binding"/>
    <property type="evidence" value="ECO:0007669"/>
    <property type="project" value="UniProtKB-UniRule"/>
</dbReference>
<dbReference type="PROSITE" id="PS50927">
    <property type="entry name" value="BULB_LECTIN"/>
    <property type="match status" value="1"/>
</dbReference>
<dbReference type="InterPro" id="IPR024171">
    <property type="entry name" value="SRK-like_kinase"/>
</dbReference>
<dbReference type="PANTHER" id="PTHR47974:SF29">
    <property type="entry name" value="RECEPTOR-LIKE SERINE_THREONINE-PROTEIN KINASE"/>
    <property type="match status" value="1"/>
</dbReference>
<dbReference type="InterPro" id="IPR011009">
    <property type="entry name" value="Kinase-like_dom_sf"/>
</dbReference>
<dbReference type="PIRSF" id="PIRSF000641">
    <property type="entry name" value="SRK"/>
    <property type="match status" value="1"/>
</dbReference>
<feature type="transmembrane region" description="Helical" evidence="15">
    <location>
        <begin position="469"/>
        <end position="492"/>
    </location>
</feature>
<evidence type="ECO:0000256" key="11">
    <source>
        <dbReference type="ARBA" id="ARBA00023157"/>
    </source>
</evidence>
<keyword evidence="5 16" id="KW-0732">Signal</keyword>
<reference evidence="19" key="1">
    <citation type="journal article" date="2023" name="bioRxiv">
        <title>Improved chromosome-level genome assembly for marigold (Tagetes erecta).</title>
        <authorList>
            <person name="Jiang F."/>
            <person name="Yuan L."/>
            <person name="Wang S."/>
            <person name="Wang H."/>
            <person name="Xu D."/>
            <person name="Wang A."/>
            <person name="Fan W."/>
        </authorList>
    </citation>
    <scope>NUCLEOTIDE SEQUENCE</scope>
    <source>
        <strain evidence="19">WSJ</strain>
        <tissue evidence="19">Leaf</tissue>
    </source>
</reference>
<keyword evidence="3 13" id="KW-0808">Transferase</keyword>
<dbReference type="CDD" id="cd00028">
    <property type="entry name" value="B_lectin"/>
    <property type="match status" value="1"/>
</dbReference>
<dbReference type="AlphaFoldDB" id="A0AAD8NIB1"/>
<dbReference type="PANTHER" id="PTHR47974">
    <property type="entry name" value="OS07G0415500 PROTEIN"/>
    <property type="match status" value="1"/>
</dbReference>
<name>A0AAD8NIB1_TARER</name>
<dbReference type="SMART" id="SM00108">
    <property type="entry name" value="B_lectin"/>
    <property type="match status" value="1"/>
</dbReference>
<proteinExistence type="inferred from homology"/>
<evidence type="ECO:0000313" key="20">
    <source>
        <dbReference type="Proteomes" id="UP001229421"/>
    </source>
</evidence>